<reference evidence="11 12" key="1">
    <citation type="submission" date="2014-09" db="EMBL/GenBank/DDBJ databases">
        <authorList>
            <person name="Grob C."/>
            <person name="Taubert M."/>
            <person name="Howat A.M."/>
            <person name="Burns O.J."/>
            <person name="Dixon J.L."/>
            <person name="Chen Y."/>
            <person name="Murrell J.C."/>
        </authorList>
    </citation>
    <scope>NUCLEOTIDE SEQUENCE [LARGE SCALE GENOMIC DNA]</scope>
    <source>
        <strain evidence="11">L4</strain>
    </source>
</reference>
<dbReference type="PANTHER" id="PTHR21064:SF6">
    <property type="entry name" value="AMINOGLYCOSIDE PHOSPHOTRANSFERASE DOMAIN-CONTAINING PROTEIN"/>
    <property type="match status" value="1"/>
</dbReference>
<evidence type="ECO:0000256" key="3">
    <source>
        <dbReference type="ARBA" id="ARBA00022697"/>
    </source>
</evidence>
<comment type="similarity">
    <text evidence="7 8">Belongs to the pseudomonas-type ThrB family.</text>
</comment>
<evidence type="ECO:0000256" key="9">
    <source>
        <dbReference type="NCBIfam" id="TIGR00938"/>
    </source>
</evidence>
<sequence length="315" mass="35805">MSVYTEVERDELVAFLGEYAVGELVSYEGISDGIENTNYFVTTTQGKFVLTLFEHHDFAELGYFLDVMTFFYQHGIPSAHPAADKNGQYLKTLSGKPAALVVRLAGRGVNTEATLGQCAEIGAILGEMHLAGKDFTARRATERGADWRQSTAETLLTHLDDDVTDMLRDELRVQSAYATLDLPWGVTHSDLFRDNALFDGDELTGIIDFYYASDEYLLYDLAVAVNDWCVDETGLPDQQRYQTMMQHYLEKRSLTQAEQANWNLVLRAAALRFWLSRLQDQIFPREGELTQIKNPDAFLKILRFHREHPLTLELN</sequence>
<evidence type="ECO:0000313" key="12">
    <source>
        <dbReference type="Proteomes" id="UP000029999"/>
    </source>
</evidence>
<keyword evidence="1 8" id="KW-0028">Amino-acid biosynthesis</keyword>
<dbReference type="InterPro" id="IPR005280">
    <property type="entry name" value="Homoserine_kinase_II"/>
</dbReference>
<name>A0A0A0BJR8_9GAMM</name>
<keyword evidence="6 8" id="KW-0067">ATP-binding</keyword>
<keyword evidence="3 8" id="KW-0791">Threonine biosynthesis</keyword>
<dbReference type="GO" id="GO:0009088">
    <property type="term" value="P:threonine biosynthetic process"/>
    <property type="evidence" value="ECO:0007669"/>
    <property type="project" value="UniProtKB-UniRule"/>
</dbReference>
<evidence type="ECO:0000256" key="2">
    <source>
        <dbReference type="ARBA" id="ARBA00022679"/>
    </source>
</evidence>
<dbReference type="GO" id="GO:0004413">
    <property type="term" value="F:homoserine kinase activity"/>
    <property type="evidence" value="ECO:0007669"/>
    <property type="project" value="UniProtKB-UniRule"/>
</dbReference>
<dbReference type="CDD" id="cd05153">
    <property type="entry name" value="HomoserineK_II"/>
    <property type="match status" value="1"/>
</dbReference>
<dbReference type="EMBL" id="JRQD01000001">
    <property type="protein sequence ID" value="KGM08125.1"/>
    <property type="molecule type" value="Genomic_DNA"/>
</dbReference>
<keyword evidence="5 8" id="KW-0418">Kinase</keyword>
<dbReference type="Gene3D" id="3.30.200.20">
    <property type="entry name" value="Phosphorylase Kinase, domain 1"/>
    <property type="match status" value="1"/>
</dbReference>
<evidence type="ECO:0000256" key="8">
    <source>
        <dbReference type="HAMAP-Rule" id="MF_00301"/>
    </source>
</evidence>
<dbReference type="SUPFAM" id="SSF56112">
    <property type="entry name" value="Protein kinase-like (PK-like)"/>
    <property type="match status" value="1"/>
</dbReference>
<dbReference type="GO" id="GO:0005524">
    <property type="term" value="F:ATP binding"/>
    <property type="evidence" value="ECO:0007669"/>
    <property type="project" value="UniProtKB-KW"/>
</dbReference>
<dbReference type="UniPathway" id="UPA00050">
    <property type="reaction ID" value="UER00064"/>
</dbReference>
<evidence type="ECO:0000256" key="6">
    <source>
        <dbReference type="ARBA" id="ARBA00022840"/>
    </source>
</evidence>
<accession>A0A0A0BJR8</accession>
<dbReference type="NCBIfam" id="NF003558">
    <property type="entry name" value="PRK05231.1"/>
    <property type="match status" value="1"/>
</dbReference>
<keyword evidence="4 8" id="KW-0547">Nucleotide-binding</keyword>
<dbReference type="NCBIfam" id="TIGR00938">
    <property type="entry name" value="thrB_alt"/>
    <property type="match status" value="1"/>
</dbReference>
<dbReference type="InterPro" id="IPR011009">
    <property type="entry name" value="Kinase-like_dom_sf"/>
</dbReference>
<dbReference type="STRING" id="392484.LP43_0548"/>
<evidence type="ECO:0000256" key="1">
    <source>
        <dbReference type="ARBA" id="ARBA00022605"/>
    </source>
</evidence>
<dbReference type="EC" id="2.7.1.39" evidence="8 9"/>
<evidence type="ECO:0000256" key="7">
    <source>
        <dbReference type="ARBA" id="ARBA00038240"/>
    </source>
</evidence>
<organism evidence="11 12">
    <name type="scientific">Methylophaga thiooxydans</name>
    <dbReference type="NCBI Taxonomy" id="392484"/>
    <lineage>
        <taxon>Bacteria</taxon>
        <taxon>Pseudomonadati</taxon>
        <taxon>Pseudomonadota</taxon>
        <taxon>Gammaproteobacteria</taxon>
        <taxon>Thiotrichales</taxon>
        <taxon>Piscirickettsiaceae</taxon>
        <taxon>Methylophaga</taxon>
    </lineage>
</organism>
<dbReference type="Proteomes" id="UP000029999">
    <property type="component" value="Unassembled WGS sequence"/>
</dbReference>
<dbReference type="Gene3D" id="3.90.1200.10">
    <property type="match status" value="1"/>
</dbReference>
<dbReference type="Pfam" id="PF01636">
    <property type="entry name" value="APH"/>
    <property type="match status" value="1"/>
</dbReference>
<feature type="domain" description="Aminoglycoside phosphotransferase" evidence="10">
    <location>
        <begin position="27"/>
        <end position="239"/>
    </location>
</feature>
<proteinExistence type="inferred from homology"/>
<evidence type="ECO:0000256" key="4">
    <source>
        <dbReference type="ARBA" id="ARBA00022741"/>
    </source>
</evidence>
<keyword evidence="2 8" id="KW-0808">Transferase</keyword>
<comment type="catalytic activity">
    <reaction evidence="8">
        <text>L-homoserine + ATP = O-phospho-L-homoserine + ADP + H(+)</text>
        <dbReference type="Rhea" id="RHEA:13985"/>
        <dbReference type="ChEBI" id="CHEBI:15378"/>
        <dbReference type="ChEBI" id="CHEBI:30616"/>
        <dbReference type="ChEBI" id="CHEBI:57476"/>
        <dbReference type="ChEBI" id="CHEBI:57590"/>
        <dbReference type="ChEBI" id="CHEBI:456216"/>
        <dbReference type="EC" id="2.7.1.39"/>
    </reaction>
</comment>
<gene>
    <name evidence="8" type="primary">thrB</name>
    <name evidence="11" type="ORF">LP43_0548</name>
</gene>
<evidence type="ECO:0000313" key="11">
    <source>
        <dbReference type="EMBL" id="KGM08125.1"/>
    </source>
</evidence>
<evidence type="ECO:0000259" key="10">
    <source>
        <dbReference type="Pfam" id="PF01636"/>
    </source>
</evidence>
<dbReference type="InterPro" id="IPR050249">
    <property type="entry name" value="Pseudomonas-type_ThrB"/>
</dbReference>
<dbReference type="PANTHER" id="PTHR21064">
    <property type="entry name" value="AMINOGLYCOSIDE PHOSPHOTRANSFERASE DOMAIN-CONTAINING PROTEIN-RELATED"/>
    <property type="match status" value="1"/>
</dbReference>
<evidence type="ECO:0000256" key="5">
    <source>
        <dbReference type="ARBA" id="ARBA00022777"/>
    </source>
</evidence>
<comment type="caution">
    <text evidence="11">The sequence shown here is derived from an EMBL/GenBank/DDBJ whole genome shotgun (WGS) entry which is preliminary data.</text>
</comment>
<protein>
    <recommendedName>
        <fullName evidence="8 9">Homoserine kinase</fullName>
        <shortName evidence="8">HK</shortName>
        <shortName evidence="8">HSK</shortName>
        <ecNumber evidence="8 9">2.7.1.39</ecNumber>
    </recommendedName>
</protein>
<dbReference type="InterPro" id="IPR002575">
    <property type="entry name" value="Aminoglycoside_PTrfase"/>
</dbReference>
<dbReference type="HAMAP" id="MF_00301">
    <property type="entry name" value="Homoser_kinase_2"/>
    <property type="match status" value="1"/>
</dbReference>
<dbReference type="AlphaFoldDB" id="A0A0A0BJR8"/>
<dbReference type="RefSeq" id="WP_036311685.1">
    <property type="nucleotide sequence ID" value="NZ_JRQD01000001.1"/>
</dbReference>
<comment type="pathway">
    <text evidence="8">Amino-acid biosynthesis; L-threonine biosynthesis; L-threonine from L-aspartate: step 4/5.</text>
</comment>